<comment type="caution">
    <text evidence="5">The sequence shown here is derived from an EMBL/GenBank/DDBJ whole genome shotgun (WGS) entry which is preliminary data.</text>
</comment>
<keyword evidence="6" id="KW-1185">Reference proteome</keyword>
<evidence type="ECO:0000259" key="3">
    <source>
        <dbReference type="Pfam" id="PF00593"/>
    </source>
</evidence>
<dbReference type="PANTHER" id="PTHR40980">
    <property type="entry name" value="PLUG DOMAIN-CONTAINING PROTEIN"/>
    <property type="match status" value="1"/>
</dbReference>
<evidence type="ECO:0000313" key="5">
    <source>
        <dbReference type="EMBL" id="MBV7260351.1"/>
    </source>
</evidence>
<feature type="chain" id="PRO_5040835646" evidence="2">
    <location>
        <begin position="27"/>
        <end position="923"/>
    </location>
</feature>
<keyword evidence="1" id="KW-0472">Membrane</keyword>
<feature type="domain" description="TonB-dependent receptor-like beta-barrel" evidence="3">
    <location>
        <begin position="421"/>
        <end position="882"/>
    </location>
</feature>
<evidence type="ECO:0000256" key="1">
    <source>
        <dbReference type="RuleBase" id="RU003357"/>
    </source>
</evidence>
<sequence>MGFKRYSANARLLCGAATGLAMVAAAAPIAAQEQQEAEVAEGEEGEIVVRGIRSSIETSLSAKRESSSIVEVITAEDIGQLPDLSIADSLARLPGVTAQRVRGRSQQISIRGLGPDFSLALLNGREVVSAGNNRGIEFDQFPSELIGQGVVYKTADARLAATGIAGAVDLRTVRPLDFKDATINVSARYVLNDSGSLNPDFADDGYRFFGSYIDQNAAGTFGWALGATVQSNPTHFISRELKTNQFQVARDANGLIYPADNPRQGVVSREFERVSVAGTLQFEPNDRVSLVVDGFYSDTQDSGIFRGTETPIASWSGASFDGAQGSGPFADSATYSAVVPILRTDTEGNESEIYAFGANLDVDLSDNFGIVVDYGYSTLDRNDIDYESYAGTGPARSGAQDTLNFTFPSNGEYTIDGLLDYTDPANVLLTDPGGWGQVGFVKQPIIEDELHQLRLEADWEFDGGFLSSIQVGVLYTDRQKNFDSNESFLRASGQFVNGALAVPTNTIVGSTDTGDLGNNILAYDPSTFLTDGTYVVEKATFDTEWVVNERVANIYAQANIDTMLGAMPLRGNVGIKYVDTFQSSTGTIGGGRNFVQEKYDDWLPSANLSFEVATDTFIKLAAARTITRARLDQLAANQNIGTNPLACADTDGDQIPDTVLAFNPPTVVCFNLGGGNPSLQPYSSTSFDVSFEKYFSPGSALVVAVFHKELSDWVIDFSDTIDLEQQIVNAGFGSILQTAPELATGSFGGPVNFADGSITGVEATLRVDFIDLTEALDGFGGSFSFTYADAEVEDQNQDSLPIPGYSEQVWSGDIFYERNGLQAKLAARYRSGFLSEVQNFDGSLSGADALSETILDAQIGYTFQNDAGFLKGLGFQFEVFNLTNEPFVTQNDLLDTGGNTIGSFPSRHEIYGRTFNFTVKKSF</sequence>
<reference evidence="5" key="1">
    <citation type="submission" date="2021-04" db="EMBL/GenBank/DDBJ databases">
        <authorList>
            <person name="Pira H."/>
            <person name="Risdian C."/>
            <person name="Wink J."/>
        </authorList>
    </citation>
    <scope>NUCLEOTIDE SEQUENCE</scope>
    <source>
        <strain evidence="5">WH158</strain>
    </source>
</reference>
<dbReference type="InterPro" id="IPR000531">
    <property type="entry name" value="Beta-barrel_TonB"/>
</dbReference>
<evidence type="ECO:0000256" key="2">
    <source>
        <dbReference type="SAM" id="SignalP"/>
    </source>
</evidence>
<dbReference type="Proteomes" id="UP001138681">
    <property type="component" value="Unassembled WGS sequence"/>
</dbReference>
<dbReference type="CDD" id="cd01347">
    <property type="entry name" value="ligand_gated_channel"/>
    <property type="match status" value="1"/>
</dbReference>
<keyword evidence="5" id="KW-0675">Receptor</keyword>
<keyword evidence="2" id="KW-0732">Signal</keyword>
<dbReference type="GO" id="GO:0009279">
    <property type="term" value="C:cell outer membrane"/>
    <property type="evidence" value="ECO:0007669"/>
    <property type="project" value="UniProtKB-SubCell"/>
</dbReference>
<feature type="signal peptide" evidence="2">
    <location>
        <begin position="1"/>
        <end position="26"/>
    </location>
</feature>
<dbReference type="InterPro" id="IPR010104">
    <property type="entry name" value="TonB_rcpt_bac"/>
</dbReference>
<organism evidence="5 6">
    <name type="scientific">Erythrobacter crassostreae</name>
    <dbReference type="NCBI Taxonomy" id="2828328"/>
    <lineage>
        <taxon>Bacteria</taxon>
        <taxon>Pseudomonadati</taxon>
        <taxon>Pseudomonadota</taxon>
        <taxon>Alphaproteobacteria</taxon>
        <taxon>Sphingomonadales</taxon>
        <taxon>Erythrobacteraceae</taxon>
        <taxon>Erythrobacter/Porphyrobacter group</taxon>
        <taxon>Erythrobacter</taxon>
    </lineage>
</organism>
<dbReference type="InterPro" id="IPR012910">
    <property type="entry name" value="Plug_dom"/>
</dbReference>
<comment type="similarity">
    <text evidence="1">Belongs to the TonB-dependent receptor family.</text>
</comment>
<feature type="domain" description="TonB-dependent receptor plug" evidence="4">
    <location>
        <begin position="63"/>
        <end position="166"/>
    </location>
</feature>
<proteinExistence type="inferred from homology"/>
<dbReference type="Pfam" id="PF07715">
    <property type="entry name" value="Plug"/>
    <property type="match status" value="1"/>
</dbReference>
<comment type="subcellular location">
    <subcellularLocation>
        <location evidence="1">Cell outer membrane</location>
    </subcellularLocation>
</comment>
<protein>
    <submittedName>
        <fullName evidence="5">TonB-dependent receptor</fullName>
    </submittedName>
</protein>
<dbReference type="NCBIfam" id="TIGR01782">
    <property type="entry name" value="TonB-Xanth-Caul"/>
    <property type="match status" value="1"/>
</dbReference>
<keyword evidence="1" id="KW-0798">TonB box</keyword>
<accession>A0A9X1JLT3</accession>
<name>A0A9X1JLT3_9SPHN</name>
<gene>
    <name evidence="5" type="ORF">KCG46_12290</name>
</gene>
<dbReference type="PANTHER" id="PTHR40980:SF3">
    <property type="entry name" value="TONB-DEPENDENT RECEPTOR-LIKE BETA-BARREL DOMAIN-CONTAINING PROTEIN"/>
    <property type="match status" value="1"/>
</dbReference>
<evidence type="ECO:0000259" key="4">
    <source>
        <dbReference type="Pfam" id="PF07715"/>
    </source>
</evidence>
<dbReference type="Pfam" id="PF00593">
    <property type="entry name" value="TonB_dep_Rec_b-barrel"/>
    <property type="match status" value="1"/>
</dbReference>
<dbReference type="EMBL" id="JAGSPC010000004">
    <property type="protein sequence ID" value="MBV7260351.1"/>
    <property type="molecule type" value="Genomic_DNA"/>
</dbReference>
<evidence type="ECO:0000313" key="6">
    <source>
        <dbReference type="Proteomes" id="UP001138681"/>
    </source>
</evidence>
<dbReference type="AlphaFoldDB" id="A0A9X1JLT3"/>